<dbReference type="AlphaFoldDB" id="A0A1M7K3B2"/>
<feature type="DNA-binding region" description="H-T-H motif" evidence="2">
    <location>
        <begin position="18"/>
        <end position="37"/>
    </location>
</feature>
<comment type="caution">
    <text evidence="2">Lacks conserved residue(s) required for the propagation of feature annotation.</text>
</comment>
<evidence type="ECO:0000313" key="6">
    <source>
        <dbReference type="Proteomes" id="UP000184123"/>
    </source>
</evidence>
<dbReference type="Pfam" id="PF03099">
    <property type="entry name" value="BPL_LplA_LipB"/>
    <property type="match status" value="1"/>
</dbReference>
<reference evidence="4 7" key="2">
    <citation type="submission" date="2019-07" db="EMBL/GenBank/DDBJ databases">
        <title>Whole genome shotgun sequence of Halomonas cupida NBRC 102219.</title>
        <authorList>
            <person name="Hosoyama A."/>
            <person name="Uohara A."/>
            <person name="Ohji S."/>
            <person name="Ichikawa N."/>
        </authorList>
    </citation>
    <scope>NUCLEOTIDE SEQUENCE [LARGE SCALE GENOMIC DNA]</scope>
    <source>
        <strain evidence="4 7">NBRC 102219</strain>
    </source>
</reference>
<protein>
    <recommendedName>
        <fullName evidence="2">Bifunctional ligase/repressor BirA</fullName>
    </recommendedName>
    <alternativeName>
        <fullName evidence="2">Biotin operon repressor</fullName>
    </alternativeName>
    <alternativeName>
        <fullName evidence="2">Biotin--[acetyl-CoA-carboxylase] ligase</fullName>
        <ecNumber evidence="2">6.3.4.15</ecNumber>
    </alternativeName>
    <alternativeName>
        <fullName evidence="2">Biotin--protein ligase</fullName>
    </alternativeName>
    <alternativeName>
        <fullName evidence="2">Biotin-[acetyl-CoA carboxylase] synthetase</fullName>
    </alternativeName>
</protein>
<keyword evidence="2" id="KW-0238">DNA-binding</keyword>
<gene>
    <name evidence="2 4" type="primary">birA</name>
    <name evidence="4" type="ORF">HCU01_29890</name>
    <name evidence="5" type="ORF">SAMN05660971_03321</name>
</gene>
<dbReference type="GO" id="GO:0006355">
    <property type="term" value="P:regulation of DNA-templated transcription"/>
    <property type="evidence" value="ECO:0007669"/>
    <property type="project" value="UniProtKB-UniRule"/>
</dbReference>
<organism evidence="5 6">
    <name type="scientific">Halomonas cupida</name>
    <dbReference type="NCBI Taxonomy" id="44933"/>
    <lineage>
        <taxon>Bacteria</taxon>
        <taxon>Pseudomonadati</taxon>
        <taxon>Pseudomonadota</taxon>
        <taxon>Gammaproteobacteria</taxon>
        <taxon>Oceanospirillales</taxon>
        <taxon>Halomonadaceae</taxon>
        <taxon>Halomonas</taxon>
    </lineage>
</organism>
<evidence type="ECO:0000313" key="7">
    <source>
        <dbReference type="Proteomes" id="UP000321726"/>
    </source>
</evidence>
<feature type="binding site" evidence="2">
    <location>
        <begin position="119"/>
        <end position="121"/>
    </location>
    <ligand>
        <name>biotin</name>
        <dbReference type="ChEBI" id="CHEBI:57586"/>
    </ligand>
</feature>
<evidence type="ECO:0000256" key="1">
    <source>
        <dbReference type="ARBA" id="ARBA00022598"/>
    </source>
</evidence>
<dbReference type="OrthoDB" id="9807064at2"/>
<dbReference type="GO" id="GO:0005737">
    <property type="term" value="C:cytoplasm"/>
    <property type="evidence" value="ECO:0007669"/>
    <property type="project" value="TreeGrafter"/>
</dbReference>
<name>A0A1M7K3B2_9GAMM</name>
<dbReference type="PANTHER" id="PTHR12835">
    <property type="entry name" value="BIOTIN PROTEIN LIGASE"/>
    <property type="match status" value="1"/>
</dbReference>
<evidence type="ECO:0000313" key="4">
    <source>
        <dbReference type="EMBL" id="GEN25040.1"/>
    </source>
</evidence>
<feature type="binding site" evidence="2">
    <location>
        <begin position="91"/>
        <end position="93"/>
    </location>
    <ligand>
        <name>biotin</name>
        <dbReference type="ChEBI" id="CHEBI:57586"/>
    </ligand>
</feature>
<dbReference type="InterPro" id="IPR036390">
    <property type="entry name" value="WH_DNA-bd_sf"/>
</dbReference>
<dbReference type="EMBL" id="FRCA01000010">
    <property type="protein sequence ID" value="SHM59684.1"/>
    <property type="molecule type" value="Genomic_DNA"/>
</dbReference>
<dbReference type="PANTHER" id="PTHR12835:SF5">
    <property type="entry name" value="BIOTIN--PROTEIN LIGASE"/>
    <property type="match status" value="1"/>
</dbReference>
<keyword evidence="2" id="KW-0804">Transcription</keyword>
<dbReference type="Pfam" id="PF08279">
    <property type="entry name" value="HTH_11"/>
    <property type="match status" value="1"/>
</dbReference>
<sequence>MTIGELIRLLSDGEFHSGQQLGEKLGVSRAAVWKQLRKLEDLGIAMEAVKGQGYRLAQPLELLDGPSIVSALGPDARHLLTRLFVEDTLPSSNEFLRERFRQGAGHGEVCLVEQQSAGRGRRGRVWTTPWGRTLMCSIGWRFESGVVALEGLSLAIGVVLAQVLERHGLRPALKWPNDVLLPKDPQGSASQGYGKLAGILVEISGDAAGPCEVVLGMGINVDLPEEFRATIDQPVACVHDHAQGLTRNRLAAELLDGLLAMLAGFEEQRFAAWQYAWNRLHAFAGCEVEVIRGERHDIMVAGEVDDSGNLWVRGDGGHERLVGGEISVRGRP</sequence>
<dbReference type="GO" id="GO:0004077">
    <property type="term" value="F:biotin--[biotin carboxyl-carrier protein] ligase activity"/>
    <property type="evidence" value="ECO:0007669"/>
    <property type="project" value="UniProtKB-UniRule"/>
</dbReference>
<dbReference type="Gene3D" id="3.30.930.10">
    <property type="entry name" value="Bira Bifunctional Protein, Domain 2"/>
    <property type="match status" value="1"/>
</dbReference>
<dbReference type="EMBL" id="BJXU01000121">
    <property type="protein sequence ID" value="GEN25040.1"/>
    <property type="molecule type" value="Genomic_DNA"/>
</dbReference>
<dbReference type="STRING" id="44933.SAMN05660971_03321"/>
<keyword evidence="2" id="KW-0805">Transcription regulation</keyword>
<dbReference type="RefSeq" id="WP_073436344.1">
    <property type="nucleotide sequence ID" value="NZ_BJXU01000121.1"/>
</dbReference>
<dbReference type="Proteomes" id="UP000321726">
    <property type="component" value="Unassembled WGS sequence"/>
</dbReference>
<evidence type="ECO:0000313" key="5">
    <source>
        <dbReference type="EMBL" id="SHM59684.1"/>
    </source>
</evidence>
<dbReference type="InterPro" id="IPR045864">
    <property type="entry name" value="aa-tRNA-synth_II/BPL/LPL"/>
</dbReference>
<dbReference type="CDD" id="cd16442">
    <property type="entry name" value="BPL"/>
    <property type="match status" value="1"/>
</dbReference>
<dbReference type="SUPFAM" id="SSF46785">
    <property type="entry name" value="Winged helix' DNA-binding domain"/>
    <property type="match status" value="1"/>
</dbReference>
<dbReference type="InterPro" id="IPR004408">
    <property type="entry name" value="Biotin_CoA_COase_ligase"/>
</dbReference>
<dbReference type="InterPro" id="IPR030855">
    <property type="entry name" value="Bifunct_BirA"/>
</dbReference>
<dbReference type="InterPro" id="IPR004143">
    <property type="entry name" value="BPL_LPL_catalytic"/>
</dbReference>
<dbReference type="NCBIfam" id="TIGR00121">
    <property type="entry name" value="birA_ligase"/>
    <property type="match status" value="1"/>
</dbReference>
<keyword evidence="2" id="KW-0547">Nucleotide-binding</keyword>
<accession>A0A1M7K3B2</accession>
<feature type="domain" description="BPL/LPL catalytic" evidence="3">
    <location>
        <begin position="62"/>
        <end position="266"/>
    </location>
</feature>
<dbReference type="Proteomes" id="UP000184123">
    <property type="component" value="Unassembled WGS sequence"/>
</dbReference>
<proteinExistence type="inferred from homology"/>
<keyword evidence="2" id="KW-0067">ATP-binding</keyword>
<dbReference type="InterPro" id="IPR013196">
    <property type="entry name" value="HTH_11"/>
</dbReference>
<comment type="function">
    <text evidence="2">Acts both as a biotin--[acetyl-CoA-carboxylase] ligase and a biotin-operon repressor. In the presence of ATP, BirA activates biotin to form the BirA-biotinyl-5'-adenylate (BirA-bio-5'-AMP or holoBirA) complex. HoloBirA can either transfer the biotinyl moiety to the biotin carboxyl carrier protein (BCCP) subunit of acetyl-CoA carboxylase, or bind to the biotin operator site and inhibit transcription of the operon.</text>
</comment>
<reference evidence="5 6" key="1">
    <citation type="submission" date="2016-11" db="EMBL/GenBank/DDBJ databases">
        <authorList>
            <person name="Jaros S."/>
            <person name="Januszkiewicz K."/>
            <person name="Wedrychowicz H."/>
        </authorList>
    </citation>
    <scope>NUCLEOTIDE SEQUENCE [LARGE SCALE GENOMIC DNA]</scope>
    <source>
        <strain evidence="5 6">DSM 4740</strain>
    </source>
</reference>
<dbReference type="Gene3D" id="2.30.30.100">
    <property type="match status" value="1"/>
</dbReference>
<evidence type="ECO:0000256" key="2">
    <source>
        <dbReference type="HAMAP-Rule" id="MF_00978"/>
    </source>
</evidence>
<keyword evidence="7" id="KW-1185">Reference proteome</keyword>
<dbReference type="SUPFAM" id="SSF55681">
    <property type="entry name" value="Class II aaRS and biotin synthetases"/>
    <property type="match status" value="1"/>
</dbReference>
<keyword evidence="2" id="KW-0092">Biotin</keyword>
<dbReference type="HAMAP" id="MF_00978">
    <property type="entry name" value="Bifunct_BirA"/>
    <property type="match status" value="1"/>
</dbReference>
<dbReference type="InterPro" id="IPR036388">
    <property type="entry name" value="WH-like_DNA-bd_sf"/>
</dbReference>
<dbReference type="GO" id="GO:0003677">
    <property type="term" value="F:DNA binding"/>
    <property type="evidence" value="ECO:0007669"/>
    <property type="project" value="UniProtKB-UniRule"/>
</dbReference>
<dbReference type="CDD" id="cd00090">
    <property type="entry name" value="HTH_ARSR"/>
    <property type="match status" value="1"/>
</dbReference>
<feature type="binding site" evidence="2">
    <location>
        <position position="115"/>
    </location>
    <ligand>
        <name>biotin</name>
        <dbReference type="ChEBI" id="CHEBI:57586"/>
    </ligand>
</feature>
<evidence type="ECO:0000259" key="3">
    <source>
        <dbReference type="PROSITE" id="PS51733"/>
    </source>
</evidence>
<comment type="catalytic activity">
    <reaction evidence="2">
        <text>biotin + L-lysyl-[protein] + ATP = N(6)-biotinyl-L-lysyl-[protein] + AMP + diphosphate + H(+)</text>
        <dbReference type="Rhea" id="RHEA:11756"/>
        <dbReference type="Rhea" id="RHEA-COMP:9752"/>
        <dbReference type="Rhea" id="RHEA-COMP:10505"/>
        <dbReference type="ChEBI" id="CHEBI:15378"/>
        <dbReference type="ChEBI" id="CHEBI:29969"/>
        <dbReference type="ChEBI" id="CHEBI:30616"/>
        <dbReference type="ChEBI" id="CHEBI:33019"/>
        <dbReference type="ChEBI" id="CHEBI:57586"/>
        <dbReference type="ChEBI" id="CHEBI:83144"/>
        <dbReference type="ChEBI" id="CHEBI:456215"/>
        <dbReference type="EC" id="6.3.4.15"/>
    </reaction>
</comment>
<dbReference type="PROSITE" id="PS51733">
    <property type="entry name" value="BPL_LPL_CATALYTIC"/>
    <property type="match status" value="1"/>
</dbReference>
<comment type="similarity">
    <text evidence="2">Belongs to the biotin--protein ligase family.</text>
</comment>
<dbReference type="Gene3D" id="1.10.10.10">
    <property type="entry name" value="Winged helix-like DNA-binding domain superfamily/Winged helix DNA-binding domain"/>
    <property type="match status" value="1"/>
</dbReference>
<dbReference type="InterPro" id="IPR011991">
    <property type="entry name" value="ArsR-like_HTH"/>
</dbReference>
<keyword evidence="1 2" id="KW-0436">Ligase</keyword>
<dbReference type="GO" id="GO:0005524">
    <property type="term" value="F:ATP binding"/>
    <property type="evidence" value="ECO:0007669"/>
    <property type="project" value="UniProtKB-UniRule"/>
</dbReference>
<dbReference type="EC" id="6.3.4.15" evidence="2"/>
<keyword evidence="2" id="KW-0678">Repressor</keyword>